<comment type="pathway">
    <text evidence="2">Cell wall biogenesis; peptidoglycan biosynthesis.</text>
</comment>
<evidence type="ECO:0000256" key="5">
    <source>
        <dbReference type="ARBA" id="ARBA00022645"/>
    </source>
</evidence>
<keyword evidence="10" id="KW-0573">Peptidoglycan synthesis</keyword>
<feature type="domain" description="Peptidase S11 D-Ala-D-Ala carboxypeptidase A C-terminal" evidence="15">
    <location>
        <begin position="282"/>
        <end position="372"/>
    </location>
</feature>
<dbReference type="EMBL" id="JBHSJF010000006">
    <property type="protein sequence ID" value="MFC5068491.1"/>
    <property type="molecule type" value="Genomic_DNA"/>
</dbReference>
<keyword evidence="6" id="KW-0645">Protease</keyword>
<evidence type="ECO:0000256" key="6">
    <source>
        <dbReference type="ARBA" id="ARBA00022670"/>
    </source>
</evidence>
<comment type="similarity">
    <text evidence="3 13">Belongs to the peptidase S11 family.</text>
</comment>
<dbReference type="SMART" id="SM00936">
    <property type="entry name" value="PBP5_C"/>
    <property type="match status" value="1"/>
</dbReference>
<dbReference type="RefSeq" id="WP_114955616.1">
    <property type="nucleotide sequence ID" value="NZ_JBHSJF010000006.1"/>
</dbReference>
<organism evidence="16 17">
    <name type="scientific">Flaviflagellibacter deserti</name>
    <dbReference type="NCBI Taxonomy" id="2267266"/>
    <lineage>
        <taxon>Bacteria</taxon>
        <taxon>Pseudomonadati</taxon>
        <taxon>Pseudomonadota</taxon>
        <taxon>Alphaproteobacteria</taxon>
        <taxon>Hyphomicrobiales</taxon>
        <taxon>Flaviflagellibacter</taxon>
    </lineage>
</organism>
<evidence type="ECO:0000313" key="16">
    <source>
        <dbReference type="EMBL" id="MFC5068491.1"/>
    </source>
</evidence>
<keyword evidence="9" id="KW-0133">Cell shape</keyword>
<evidence type="ECO:0000256" key="10">
    <source>
        <dbReference type="ARBA" id="ARBA00022984"/>
    </source>
</evidence>
<comment type="function">
    <text evidence="1">Removes C-terminal D-alanyl residues from sugar-peptide cell wall precursors.</text>
</comment>
<evidence type="ECO:0000256" key="8">
    <source>
        <dbReference type="ARBA" id="ARBA00022801"/>
    </source>
</evidence>
<reference evidence="17" key="1">
    <citation type="journal article" date="2019" name="Int. J. Syst. Evol. Microbiol.">
        <title>The Global Catalogue of Microorganisms (GCM) 10K type strain sequencing project: providing services to taxonomists for standard genome sequencing and annotation.</title>
        <authorList>
            <consortium name="The Broad Institute Genomics Platform"/>
            <consortium name="The Broad Institute Genome Sequencing Center for Infectious Disease"/>
            <person name="Wu L."/>
            <person name="Ma J."/>
        </authorList>
    </citation>
    <scope>NUCLEOTIDE SEQUENCE [LARGE SCALE GENOMIC DNA]</scope>
    <source>
        <strain evidence="17">CGMCC 1.16444</strain>
    </source>
</reference>
<keyword evidence="17" id="KW-1185">Reference proteome</keyword>
<evidence type="ECO:0000256" key="11">
    <source>
        <dbReference type="ARBA" id="ARBA00023316"/>
    </source>
</evidence>
<sequence length="400" mass="42999">MGRLGRIALLARVLCAFAVALASLGSKTARAQAFETDAKQAILYDVQSDSVLFAKEPDATFPPASLAKLMTLAVVFNEVKRGWVSAAAPFTISENAWRTGGGPARTTAMFAKLGSEVTVSDLVRGVAIVVGNDAAIALAEGIAKNETAFSERMNQLGKEIGLTSSVFVNATGLPAQGQRTSVRDMARISAYLATKHPDFYTVFSQPDLDWNNIRQLNRNPLMGQYEGVDGLIIGSVADLGHMIAASAVRDGRRLITVLAGLPDENARVKAAKAILDWGFNDFIDRELFRPGTLVAEAKVFGGTQRSVRLVSETTVTLPVPKDGDSRIVARAVYRGPITAPVTKGERVGVLRIWRDGLLQSEVPLVADENVAEGTLWRRAFDATYELAVGAVSPLFERLKL</sequence>
<dbReference type="PANTHER" id="PTHR21581">
    <property type="entry name" value="D-ALANYL-D-ALANINE CARBOXYPEPTIDASE"/>
    <property type="match status" value="1"/>
</dbReference>
<dbReference type="SUPFAM" id="SSF56601">
    <property type="entry name" value="beta-lactamase/transpeptidase-like"/>
    <property type="match status" value="1"/>
</dbReference>
<gene>
    <name evidence="16" type="ORF">ACFPFW_10765</name>
</gene>
<dbReference type="Gene3D" id="2.60.410.10">
    <property type="entry name" value="D-Ala-D-Ala carboxypeptidase, C-terminal domain"/>
    <property type="match status" value="1"/>
</dbReference>
<name>A0ABV9Z173_9HYPH</name>
<protein>
    <recommendedName>
        <fullName evidence="4">serine-type D-Ala-D-Ala carboxypeptidase</fullName>
        <ecNumber evidence="4">3.4.16.4</ecNumber>
    </recommendedName>
</protein>
<dbReference type="EC" id="3.4.16.4" evidence="4"/>
<comment type="caution">
    <text evidence="16">The sequence shown here is derived from an EMBL/GenBank/DDBJ whole genome shotgun (WGS) entry which is preliminary data.</text>
</comment>
<dbReference type="InterPro" id="IPR001967">
    <property type="entry name" value="Peptidase_S11_N"/>
</dbReference>
<dbReference type="PANTHER" id="PTHR21581:SF6">
    <property type="entry name" value="TRAFFICKING PROTEIN PARTICLE COMPLEX SUBUNIT 12"/>
    <property type="match status" value="1"/>
</dbReference>
<evidence type="ECO:0000256" key="2">
    <source>
        <dbReference type="ARBA" id="ARBA00004752"/>
    </source>
</evidence>
<evidence type="ECO:0000313" key="17">
    <source>
        <dbReference type="Proteomes" id="UP001595796"/>
    </source>
</evidence>
<dbReference type="InterPro" id="IPR015956">
    <property type="entry name" value="Peniciliin-bd_prot_C_sf"/>
</dbReference>
<evidence type="ECO:0000256" key="14">
    <source>
        <dbReference type="SAM" id="SignalP"/>
    </source>
</evidence>
<evidence type="ECO:0000259" key="15">
    <source>
        <dbReference type="SMART" id="SM00936"/>
    </source>
</evidence>
<dbReference type="InterPro" id="IPR018044">
    <property type="entry name" value="Peptidase_S11"/>
</dbReference>
<dbReference type="InterPro" id="IPR037167">
    <property type="entry name" value="Peptidase_S11_C_sf"/>
</dbReference>
<evidence type="ECO:0000256" key="12">
    <source>
        <dbReference type="ARBA" id="ARBA00034000"/>
    </source>
</evidence>
<dbReference type="SUPFAM" id="SSF69189">
    <property type="entry name" value="Penicillin-binding protein associated domain"/>
    <property type="match status" value="1"/>
</dbReference>
<keyword evidence="11" id="KW-0961">Cell wall biogenesis/degradation</keyword>
<proteinExistence type="inferred from homology"/>
<dbReference type="Gene3D" id="3.40.710.10">
    <property type="entry name" value="DD-peptidase/beta-lactamase superfamily"/>
    <property type="match status" value="1"/>
</dbReference>
<evidence type="ECO:0000256" key="4">
    <source>
        <dbReference type="ARBA" id="ARBA00012448"/>
    </source>
</evidence>
<dbReference type="InterPro" id="IPR012338">
    <property type="entry name" value="Beta-lactam/transpept-like"/>
</dbReference>
<comment type="catalytic activity">
    <reaction evidence="12">
        <text>Preferential cleavage: (Ac)2-L-Lys-D-Ala-|-D-Ala. Also transpeptidation of peptidyl-alanyl moieties that are N-acyl substituents of D-alanine.</text>
        <dbReference type="EC" id="3.4.16.4"/>
    </reaction>
</comment>
<feature type="chain" id="PRO_5046674411" description="serine-type D-Ala-D-Ala carboxypeptidase" evidence="14">
    <location>
        <begin position="32"/>
        <end position="400"/>
    </location>
</feature>
<keyword evidence="5 16" id="KW-0121">Carboxypeptidase</keyword>
<evidence type="ECO:0000256" key="13">
    <source>
        <dbReference type="RuleBase" id="RU004016"/>
    </source>
</evidence>
<evidence type="ECO:0000256" key="9">
    <source>
        <dbReference type="ARBA" id="ARBA00022960"/>
    </source>
</evidence>
<dbReference type="Pfam" id="PF07943">
    <property type="entry name" value="PBP5_C"/>
    <property type="match status" value="1"/>
</dbReference>
<dbReference type="PRINTS" id="PR00725">
    <property type="entry name" value="DADACBPTASE1"/>
</dbReference>
<dbReference type="GO" id="GO:0004180">
    <property type="term" value="F:carboxypeptidase activity"/>
    <property type="evidence" value="ECO:0007669"/>
    <property type="project" value="UniProtKB-KW"/>
</dbReference>
<dbReference type="Pfam" id="PF00768">
    <property type="entry name" value="Peptidase_S11"/>
    <property type="match status" value="1"/>
</dbReference>
<dbReference type="InterPro" id="IPR012907">
    <property type="entry name" value="Peptidase_S11_C"/>
</dbReference>
<keyword evidence="7 14" id="KW-0732">Signal</keyword>
<evidence type="ECO:0000256" key="7">
    <source>
        <dbReference type="ARBA" id="ARBA00022729"/>
    </source>
</evidence>
<evidence type="ECO:0000256" key="1">
    <source>
        <dbReference type="ARBA" id="ARBA00003217"/>
    </source>
</evidence>
<keyword evidence="8 16" id="KW-0378">Hydrolase</keyword>
<feature type="signal peptide" evidence="14">
    <location>
        <begin position="1"/>
        <end position="31"/>
    </location>
</feature>
<evidence type="ECO:0000256" key="3">
    <source>
        <dbReference type="ARBA" id="ARBA00007164"/>
    </source>
</evidence>
<accession>A0ABV9Z173</accession>
<dbReference type="Proteomes" id="UP001595796">
    <property type="component" value="Unassembled WGS sequence"/>
</dbReference>